<dbReference type="CDD" id="cd02440">
    <property type="entry name" value="AdoMet_MTases"/>
    <property type="match status" value="1"/>
</dbReference>
<gene>
    <name evidence="2" type="ORF">ABH943_005684</name>
</gene>
<evidence type="ECO:0000259" key="1">
    <source>
        <dbReference type="Pfam" id="PF08242"/>
    </source>
</evidence>
<organism evidence="2 3">
    <name type="scientific">Caballeronia udeis</name>
    <dbReference type="NCBI Taxonomy" id="1232866"/>
    <lineage>
        <taxon>Bacteria</taxon>
        <taxon>Pseudomonadati</taxon>
        <taxon>Pseudomonadota</taxon>
        <taxon>Betaproteobacteria</taxon>
        <taxon>Burkholderiales</taxon>
        <taxon>Burkholderiaceae</taxon>
        <taxon>Caballeronia</taxon>
    </lineage>
</organism>
<dbReference type="SUPFAM" id="SSF53335">
    <property type="entry name" value="S-adenosyl-L-methionine-dependent methyltransferases"/>
    <property type="match status" value="1"/>
</dbReference>
<proteinExistence type="predicted"/>
<keyword evidence="2" id="KW-0489">Methyltransferase</keyword>
<dbReference type="GO" id="GO:0008168">
    <property type="term" value="F:methyltransferase activity"/>
    <property type="evidence" value="ECO:0007669"/>
    <property type="project" value="UniProtKB-KW"/>
</dbReference>
<dbReference type="Proteomes" id="UP001620514">
    <property type="component" value="Unassembled WGS sequence"/>
</dbReference>
<feature type="domain" description="Methyltransferase type 12" evidence="1">
    <location>
        <begin position="47"/>
        <end position="147"/>
    </location>
</feature>
<reference evidence="2 3" key="1">
    <citation type="submission" date="2024-11" db="EMBL/GenBank/DDBJ databases">
        <title>Using genomics to understand microbial adaptation to soil warming.</title>
        <authorList>
            <person name="Deangelis K.M. PhD."/>
        </authorList>
    </citation>
    <scope>NUCLEOTIDE SEQUENCE [LARGE SCALE GENOMIC DNA]</scope>
    <source>
        <strain evidence="2 3">GAS97</strain>
    </source>
</reference>
<accession>A0ABW8MPP1</accession>
<dbReference type="Pfam" id="PF08242">
    <property type="entry name" value="Methyltransf_12"/>
    <property type="match status" value="1"/>
</dbReference>
<dbReference type="EMBL" id="JBIYDN010000020">
    <property type="protein sequence ID" value="MFK4445659.1"/>
    <property type="molecule type" value="Genomic_DNA"/>
</dbReference>
<sequence>MSWTAGYNNSVAYTTGFYQEQSPTYLNACLVMQRVAPPSIEKFTYCELGFGQGLTSLILAATHPQGDFYACDFNPVHVLAAASIRDEAKLSNLTLPENSFGELAQGKVELPMFDYITMHGIISWISDETRAQIVQFLKRYLKPGGVVQVSYNAMPGLAQVLPLRRSRRGYA</sequence>
<keyword evidence="2" id="KW-0808">Transferase</keyword>
<dbReference type="InterPro" id="IPR029063">
    <property type="entry name" value="SAM-dependent_MTases_sf"/>
</dbReference>
<dbReference type="Gene3D" id="3.40.50.150">
    <property type="entry name" value="Vaccinia Virus protein VP39"/>
    <property type="match status" value="1"/>
</dbReference>
<comment type="caution">
    <text evidence="2">The sequence shown here is derived from an EMBL/GenBank/DDBJ whole genome shotgun (WGS) entry which is preliminary data.</text>
</comment>
<dbReference type="RefSeq" id="WP_404610628.1">
    <property type="nucleotide sequence ID" value="NZ_JBIYDN010000020.1"/>
</dbReference>
<evidence type="ECO:0000313" key="2">
    <source>
        <dbReference type="EMBL" id="MFK4445659.1"/>
    </source>
</evidence>
<dbReference type="GO" id="GO:0032259">
    <property type="term" value="P:methylation"/>
    <property type="evidence" value="ECO:0007669"/>
    <property type="project" value="UniProtKB-KW"/>
</dbReference>
<evidence type="ECO:0000313" key="3">
    <source>
        <dbReference type="Proteomes" id="UP001620514"/>
    </source>
</evidence>
<protein>
    <submittedName>
        <fullName evidence="2">SAM-dependent methyltransferase</fullName>
    </submittedName>
</protein>
<name>A0ABW8MPP1_9BURK</name>
<dbReference type="InterPro" id="IPR013217">
    <property type="entry name" value="Methyltransf_12"/>
</dbReference>
<keyword evidence="3" id="KW-1185">Reference proteome</keyword>